<accession>A0ABP9YVD0</accession>
<dbReference type="Pfam" id="PF09743">
    <property type="entry name" value="E3_UFM1_ligase"/>
    <property type="match status" value="1"/>
</dbReference>
<keyword evidence="4" id="KW-1185">Reference proteome</keyword>
<evidence type="ECO:0000259" key="2">
    <source>
        <dbReference type="Pfam" id="PF25041"/>
    </source>
</evidence>
<dbReference type="EMBL" id="BAABUK010000008">
    <property type="protein sequence ID" value="GAA5810822.1"/>
    <property type="molecule type" value="Genomic_DNA"/>
</dbReference>
<dbReference type="InterPro" id="IPR018611">
    <property type="entry name" value="Ufl1"/>
</dbReference>
<evidence type="ECO:0000313" key="4">
    <source>
        <dbReference type="Proteomes" id="UP001473302"/>
    </source>
</evidence>
<dbReference type="Proteomes" id="UP001473302">
    <property type="component" value="Unassembled WGS sequence"/>
</dbReference>
<proteinExistence type="predicted"/>
<protein>
    <submittedName>
        <fullName evidence="3">Uncharacterized protein</fullName>
    </submittedName>
</protein>
<feature type="domain" description="E3 UFM1-protein ligase 1-like N-terminal" evidence="1">
    <location>
        <begin position="11"/>
        <end position="251"/>
    </location>
</feature>
<dbReference type="InterPro" id="IPR056761">
    <property type="entry name" value="Ufl1-like_C"/>
</dbReference>
<evidence type="ECO:0000259" key="1">
    <source>
        <dbReference type="Pfam" id="PF09743"/>
    </source>
</evidence>
<dbReference type="PANTHER" id="PTHR31057">
    <property type="entry name" value="E3 UFM1-PROTEIN LIGASE 1"/>
    <property type="match status" value="1"/>
</dbReference>
<comment type="caution">
    <text evidence="3">The sequence shown here is derived from an EMBL/GenBank/DDBJ whole genome shotgun (WGS) entry which is preliminary data.</text>
</comment>
<gene>
    <name evidence="3" type="ORF">MFLAVUS_004249</name>
</gene>
<organism evidence="3 4">
    <name type="scientific">Mucor flavus</name>
    <dbReference type="NCBI Taxonomy" id="439312"/>
    <lineage>
        <taxon>Eukaryota</taxon>
        <taxon>Fungi</taxon>
        <taxon>Fungi incertae sedis</taxon>
        <taxon>Mucoromycota</taxon>
        <taxon>Mucoromycotina</taxon>
        <taxon>Mucoromycetes</taxon>
        <taxon>Mucorales</taxon>
        <taxon>Mucorineae</taxon>
        <taxon>Mucoraceae</taxon>
        <taxon>Mucor</taxon>
    </lineage>
</organism>
<evidence type="ECO:0000313" key="3">
    <source>
        <dbReference type="EMBL" id="GAA5810822.1"/>
    </source>
</evidence>
<dbReference type="InterPro" id="IPR056579">
    <property type="entry name" value="Ufl1_N"/>
</dbReference>
<reference evidence="3 4" key="1">
    <citation type="submission" date="2024-04" db="EMBL/GenBank/DDBJ databases">
        <title>genome sequences of Mucor flavus KT1a and Helicostylum pulchrum KT1b strains isolated from the surface of a dry-aged beef.</title>
        <authorList>
            <person name="Toyotome T."/>
            <person name="Hosono M."/>
            <person name="Torimaru M."/>
            <person name="Fukuda K."/>
            <person name="Mikami N."/>
        </authorList>
    </citation>
    <scope>NUCLEOTIDE SEQUENCE [LARGE SCALE GENOMIC DNA]</scope>
    <source>
        <strain evidence="3 4">KT1a</strain>
    </source>
</reference>
<dbReference type="PANTHER" id="PTHR31057:SF0">
    <property type="entry name" value="E3 UFM1-PROTEIN LIGASE 1"/>
    <property type="match status" value="1"/>
</dbReference>
<dbReference type="Pfam" id="PF25041">
    <property type="entry name" value="UFL1_C"/>
    <property type="match status" value="1"/>
</dbReference>
<feature type="domain" description="E3 UFM1-protein ligase-like C-terminal" evidence="2">
    <location>
        <begin position="593"/>
        <end position="664"/>
    </location>
</feature>
<name>A0ABP9YVD0_9FUNG</name>
<sequence>MPVTIQPNLLVQFVEQGIKKGLLQDVTRTLDGEYYLDLEYLKETISKQVETHGKINVEKLAEILAVEQFTIEKAIEELLNVKDWTVIDDLVLTPAFMENLEEQVELQIIKSGSISIVAQAQQMKLPYSLLKSVIDSFDRYVIYSQIPDIISTTEYIESCRSKICEALESTDEPIPMFKLQKSQNISEDMFYCKKMLLEQIVKDSVFTLGTLRGKRSRAIFEPKSYRTRQIALIKSIFDSNDCISLHAIENLYPYSTAIDLIADNYDANTYLILNSCVIKTSVKDKAKDILESVTDYCDLNDYLPTNLTFDDVNKVMEIIISEVNTNNNQNKLIILEGGYVTTPNFINDTVLHTKNYLRNLARSIKQNNKHESPTTAKMSPVQIVKALESTGCSHNIAEKIAPIARMPIINQFDDILQTPYIEAEEIVSADKWVVEHKAQELATLLNIRKSIYFNYKATQLFQDISARKSLQKFILKNQCTDFLYHLVLYSILSQSFNKTEVAQSTSLCITIGDIEKQSIVDAKQQKCVIAYFIRENDHKYDKTSIIEIEETIKKKDVGLFINEILVKDKQHLFKEELENDQMKSTANTIIHQQLHNQLQGLKISANSAPQLLHLTTLLLFQKLFGVPLYVSGKFVPVILAEIKSKLEPEQRQLLETAHLSIINNRREEHLDHYKELKMIGMGYAL</sequence>